<keyword evidence="5" id="KW-1185">Reference proteome</keyword>
<dbReference type="EMBL" id="PXNS01000006">
    <property type="protein sequence ID" value="PTL94443.1"/>
    <property type="molecule type" value="Genomic_DNA"/>
</dbReference>
<dbReference type="PANTHER" id="PTHR30093:SF34">
    <property type="entry name" value="PREPILIN PEPTIDASE-DEPENDENT PROTEIN D"/>
    <property type="match status" value="1"/>
</dbReference>
<dbReference type="PANTHER" id="PTHR30093">
    <property type="entry name" value="GENERAL SECRETION PATHWAY PROTEIN G"/>
    <property type="match status" value="1"/>
</dbReference>
<dbReference type="SUPFAM" id="SSF54523">
    <property type="entry name" value="Pili subunits"/>
    <property type="match status" value="1"/>
</dbReference>
<dbReference type="PROSITE" id="PS00409">
    <property type="entry name" value="PROKAR_NTER_METHYL"/>
    <property type="match status" value="1"/>
</dbReference>
<gene>
    <name evidence="4" type="ORF">C6W88_13295</name>
</gene>
<evidence type="ECO:0000256" key="3">
    <source>
        <dbReference type="SAM" id="Phobius"/>
    </source>
</evidence>
<dbReference type="Pfam" id="PF07963">
    <property type="entry name" value="N_methyl"/>
    <property type="match status" value="1"/>
</dbReference>
<keyword evidence="3" id="KW-0812">Transmembrane</keyword>
<sequence length="140" mass="14526">MEDSKSSTSNSEQSGTVIPAGQGGFTLIELLVVVAIIGLLSAIAIPQYTNFQKRAAVNACKEELAAARTALAVDGTFDEDSPDMANAYAWSACLDSSIAYTAPTTTEEGSLLGWPSPSQFAVADNAATLVLPKVIDIDSP</sequence>
<evidence type="ECO:0000313" key="5">
    <source>
        <dbReference type="Proteomes" id="UP000241895"/>
    </source>
</evidence>
<keyword evidence="3" id="KW-0472">Membrane</keyword>
<comment type="similarity">
    <text evidence="1">Belongs to the N-Me-Phe pilin family.</text>
</comment>
<keyword evidence="2" id="KW-0488">Methylation</keyword>
<dbReference type="InterPro" id="IPR012902">
    <property type="entry name" value="N_methyl_site"/>
</dbReference>
<evidence type="ECO:0000256" key="2">
    <source>
        <dbReference type="ARBA" id="ARBA00022481"/>
    </source>
</evidence>
<reference evidence="4 5" key="1">
    <citation type="submission" date="2018-03" db="EMBL/GenBank/DDBJ databases">
        <authorList>
            <person name="Zhou J."/>
            <person name="Li X."/>
            <person name="Xue M."/>
            <person name="Yin J."/>
        </authorList>
    </citation>
    <scope>NUCLEOTIDE SEQUENCE [LARGE SCALE GENOMIC DNA]</scope>
    <source>
        <strain evidence="4 5">SYSU ZJ2214</strain>
    </source>
</reference>
<comment type="caution">
    <text evidence="4">The sequence shown here is derived from an EMBL/GenBank/DDBJ whole genome shotgun (WGS) entry which is preliminary data.</text>
</comment>
<proteinExistence type="inferred from homology"/>
<keyword evidence="3" id="KW-1133">Transmembrane helix</keyword>
<dbReference type="Gene3D" id="3.30.700.10">
    <property type="entry name" value="Glycoprotein, Type 4 Pilin"/>
    <property type="match status" value="1"/>
</dbReference>
<dbReference type="InterPro" id="IPR045584">
    <property type="entry name" value="Pilin-like"/>
</dbReference>
<dbReference type="NCBIfam" id="TIGR02532">
    <property type="entry name" value="IV_pilin_GFxxxE"/>
    <property type="match status" value="1"/>
</dbReference>
<feature type="transmembrane region" description="Helical" evidence="3">
    <location>
        <begin position="20"/>
        <end position="45"/>
    </location>
</feature>
<organism evidence="4 5">
    <name type="scientific">Halomonas litopenaei</name>
    <dbReference type="NCBI Taxonomy" id="2109328"/>
    <lineage>
        <taxon>Bacteria</taxon>
        <taxon>Pseudomonadati</taxon>
        <taxon>Pseudomonadota</taxon>
        <taxon>Gammaproteobacteria</taxon>
        <taxon>Oceanospirillales</taxon>
        <taxon>Halomonadaceae</taxon>
        <taxon>Halomonas</taxon>
    </lineage>
</organism>
<evidence type="ECO:0008006" key="6">
    <source>
        <dbReference type="Google" id="ProtNLM"/>
    </source>
</evidence>
<accession>A0ABX5IV44</accession>
<dbReference type="Proteomes" id="UP000241895">
    <property type="component" value="Unassembled WGS sequence"/>
</dbReference>
<dbReference type="RefSeq" id="WP_108132783.1">
    <property type="nucleotide sequence ID" value="NZ_PXNS01000006.1"/>
</dbReference>
<evidence type="ECO:0000313" key="4">
    <source>
        <dbReference type="EMBL" id="PTL94443.1"/>
    </source>
</evidence>
<protein>
    <recommendedName>
        <fullName evidence="6">Prepilin-type N-terminal cleavage/methylation domain-containing protein</fullName>
    </recommendedName>
</protein>
<name>A0ABX5IV44_9GAMM</name>
<evidence type="ECO:0000256" key="1">
    <source>
        <dbReference type="ARBA" id="ARBA00005233"/>
    </source>
</evidence>